<comment type="caution">
    <text evidence="6">The sequence shown here is derived from an EMBL/GenBank/DDBJ whole genome shotgun (WGS) entry which is preliminary data.</text>
</comment>
<evidence type="ECO:0000256" key="2">
    <source>
        <dbReference type="ARBA" id="ARBA00023015"/>
    </source>
</evidence>
<dbReference type="InterPro" id="IPR013249">
    <property type="entry name" value="RNA_pol_sigma70_r4_t2"/>
</dbReference>
<dbReference type="InterPro" id="IPR036388">
    <property type="entry name" value="WH-like_DNA-bd_sf"/>
</dbReference>
<organism evidence="6 7">
    <name type="scientific">Rapidithrix thailandica</name>
    <dbReference type="NCBI Taxonomy" id="413964"/>
    <lineage>
        <taxon>Bacteria</taxon>
        <taxon>Pseudomonadati</taxon>
        <taxon>Bacteroidota</taxon>
        <taxon>Cytophagia</taxon>
        <taxon>Cytophagales</taxon>
        <taxon>Flammeovirgaceae</taxon>
        <taxon>Rapidithrix</taxon>
    </lineage>
</organism>
<gene>
    <name evidence="6" type="ORF">AAG747_20085</name>
</gene>
<evidence type="ECO:0000313" key="7">
    <source>
        <dbReference type="Proteomes" id="UP001403385"/>
    </source>
</evidence>
<comment type="similarity">
    <text evidence="1">Belongs to the sigma-70 factor family. ECF subfamily.</text>
</comment>
<keyword evidence="3" id="KW-0731">Sigma factor</keyword>
<dbReference type="InterPro" id="IPR014284">
    <property type="entry name" value="RNA_pol_sigma-70_dom"/>
</dbReference>
<evidence type="ECO:0000256" key="4">
    <source>
        <dbReference type="ARBA" id="ARBA00023163"/>
    </source>
</evidence>
<dbReference type="CDD" id="cd06171">
    <property type="entry name" value="Sigma70_r4"/>
    <property type="match status" value="1"/>
</dbReference>
<dbReference type="InterPro" id="IPR007627">
    <property type="entry name" value="RNA_pol_sigma70_r2"/>
</dbReference>
<evidence type="ECO:0000256" key="3">
    <source>
        <dbReference type="ARBA" id="ARBA00023082"/>
    </source>
</evidence>
<dbReference type="Pfam" id="PF04542">
    <property type="entry name" value="Sigma70_r2"/>
    <property type="match status" value="1"/>
</dbReference>
<dbReference type="PRINTS" id="PR00038">
    <property type="entry name" value="HTHLUXR"/>
</dbReference>
<dbReference type="GO" id="GO:0016987">
    <property type="term" value="F:sigma factor activity"/>
    <property type="evidence" value="ECO:0007669"/>
    <property type="project" value="UniProtKB-KW"/>
</dbReference>
<dbReference type="SUPFAM" id="SSF88946">
    <property type="entry name" value="Sigma2 domain of RNA polymerase sigma factors"/>
    <property type="match status" value="1"/>
</dbReference>
<accession>A0AAW9SCK8</accession>
<keyword evidence="4" id="KW-0804">Transcription</keyword>
<dbReference type="GO" id="GO:0006352">
    <property type="term" value="P:DNA-templated transcription initiation"/>
    <property type="evidence" value="ECO:0007669"/>
    <property type="project" value="InterPro"/>
</dbReference>
<dbReference type="SUPFAM" id="SSF88659">
    <property type="entry name" value="Sigma3 and sigma4 domains of RNA polymerase sigma factors"/>
    <property type="match status" value="1"/>
</dbReference>
<dbReference type="Pfam" id="PF08281">
    <property type="entry name" value="Sigma70_r4_2"/>
    <property type="match status" value="1"/>
</dbReference>
<dbReference type="PANTHER" id="PTHR43133:SF46">
    <property type="entry name" value="RNA POLYMERASE SIGMA-70 FACTOR ECF SUBFAMILY"/>
    <property type="match status" value="1"/>
</dbReference>
<dbReference type="InterPro" id="IPR013324">
    <property type="entry name" value="RNA_pol_sigma_r3/r4-like"/>
</dbReference>
<dbReference type="NCBIfam" id="TIGR02937">
    <property type="entry name" value="sigma70-ECF"/>
    <property type="match status" value="1"/>
</dbReference>
<dbReference type="AlphaFoldDB" id="A0AAW9SCK8"/>
<dbReference type="Gene3D" id="1.10.1740.10">
    <property type="match status" value="1"/>
</dbReference>
<name>A0AAW9SCK8_9BACT</name>
<dbReference type="EMBL" id="JBDKWZ010000012">
    <property type="protein sequence ID" value="MEN7550230.1"/>
    <property type="molecule type" value="Genomic_DNA"/>
</dbReference>
<dbReference type="InterPro" id="IPR000792">
    <property type="entry name" value="Tscrpt_reg_LuxR_C"/>
</dbReference>
<dbReference type="NCBIfam" id="TIGR02985">
    <property type="entry name" value="Sig70_bacteroi1"/>
    <property type="match status" value="1"/>
</dbReference>
<sequence length="191" mass="22557">MANKNQNKEFVVHTEVKEKYSNFEEVFKMFYPSMCMVALKYVEDEGVAKDIAQGVFVKLWEKRTEYQEVSSIKAFLYTMVRNASLNYLRDRKIRSIHHQQIEKESELFARNVEIEEESYRLLNAAIQQLPPRSAEIIKLNLKGLKNTEIAKELDISVNTVKTLKYNALKELRKLLKDYNYAYILLLMKLFS</sequence>
<dbReference type="RefSeq" id="WP_346823009.1">
    <property type="nucleotide sequence ID" value="NZ_JBDKWZ010000012.1"/>
</dbReference>
<dbReference type="Proteomes" id="UP001403385">
    <property type="component" value="Unassembled WGS sequence"/>
</dbReference>
<dbReference type="GO" id="GO:0003677">
    <property type="term" value="F:DNA binding"/>
    <property type="evidence" value="ECO:0007669"/>
    <property type="project" value="InterPro"/>
</dbReference>
<keyword evidence="7" id="KW-1185">Reference proteome</keyword>
<proteinExistence type="inferred from homology"/>
<protein>
    <submittedName>
        <fullName evidence="6">RNA polymerase sigma-70 factor</fullName>
    </submittedName>
</protein>
<dbReference type="PANTHER" id="PTHR43133">
    <property type="entry name" value="RNA POLYMERASE ECF-TYPE SIGMA FACTO"/>
    <property type="match status" value="1"/>
</dbReference>
<evidence type="ECO:0000259" key="5">
    <source>
        <dbReference type="SMART" id="SM00421"/>
    </source>
</evidence>
<evidence type="ECO:0000313" key="6">
    <source>
        <dbReference type="EMBL" id="MEN7550230.1"/>
    </source>
</evidence>
<keyword evidence="2" id="KW-0805">Transcription regulation</keyword>
<dbReference type="InterPro" id="IPR013325">
    <property type="entry name" value="RNA_pol_sigma_r2"/>
</dbReference>
<dbReference type="SMART" id="SM00421">
    <property type="entry name" value="HTH_LUXR"/>
    <property type="match status" value="1"/>
</dbReference>
<dbReference type="Gene3D" id="1.10.10.10">
    <property type="entry name" value="Winged helix-like DNA-binding domain superfamily/Winged helix DNA-binding domain"/>
    <property type="match status" value="1"/>
</dbReference>
<evidence type="ECO:0000256" key="1">
    <source>
        <dbReference type="ARBA" id="ARBA00010641"/>
    </source>
</evidence>
<reference evidence="6 7" key="1">
    <citation type="submission" date="2024-04" db="EMBL/GenBank/DDBJ databases">
        <title>Novel genus in family Flammeovirgaceae.</title>
        <authorList>
            <person name="Nguyen T.H."/>
            <person name="Vuong T.Q."/>
            <person name="Le H."/>
            <person name="Kim S.-G."/>
        </authorList>
    </citation>
    <scope>NUCLEOTIDE SEQUENCE [LARGE SCALE GENOMIC DNA]</scope>
    <source>
        <strain evidence="6 7">JCM 23209</strain>
    </source>
</reference>
<dbReference type="InterPro" id="IPR039425">
    <property type="entry name" value="RNA_pol_sigma-70-like"/>
</dbReference>
<feature type="domain" description="HTH luxR-type" evidence="5">
    <location>
        <begin position="126"/>
        <end position="181"/>
    </location>
</feature>
<dbReference type="InterPro" id="IPR014327">
    <property type="entry name" value="RNA_pol_sigma70_bacteroid"/>
</dbReference>